<dbReference type="PRINTS" id="PR00786">
    <property type="entry name" value="NEPRILYSIN"/>
</dbReference>
<evidence type="ECO:0000259" key="9">
    <source>
        <dbReference type="Pfam" id="PF05649"/>
    </source>
</evidence>
<gene>
    <name evidence="10" type="primary">pepO</name>
    <name evidence="10" type="ordered locus">MCRO_0007</name>
</gene>
<dbReference type="Gene3D" id="1.10.1380.10">
    <property type="entry name" value="Neutral endopeptidase , domain2"/>
    <property type="match status" value="1"/>
</dbReference>
<proteinExistence type="inferred from homology"/>
<dbReference type="InterPro" id="IPR042089">
    <property type="entry name" value="Peptidase_M13_dom_2"/>
</dbReference>
<dbReference type="InterPro" id="IPR000718">
    <property type="entry name" value="Peptidase_M13"/>
</dbReference>
<accession>D5E4J8</accession>
<dbReference type="HOGENOM" id="CLU_006187_7_2_14"/>
<evidence type="ECO:0000256" key="7">
    <source>
        <dbReference type="ARBA" id="ARBA00023049"/>
    </source>
</evidence>
<feature type="domain" description="Peptidase M13 C-terminal" evidence="8">
    <location>
        <begin position="442"/>
        <end position="630"/>
    </location>
</feature>
<dbReference type="Pfam" id="PF01431">
    <property type="entry name" value="Peptidase_M13"/>
    <property type="match status" value="1"/>
</dbReference>
<reference key="2">
    <citation type="submission" date="2010-03" db="EMBL/GenBank/DDBJ databases">
        <authorList>
            <person name="Ma Z."/>
            <person name="Wang X."/>
            <person name="Liu H."/>
        </authorList>
    </citation>
    <scope>NUCLEOTIDE SEQUENCE</scope>
    <source>
        <strain>MP145</strain>
    </source>
</reference>
<reference evidence="10 11" key="3">
    <citation type="journal article" date="2011" name="J. Bacteriol.">
        <title>Genome sequences of Mycoplasma alligatoris A21JP2T and Mycoplasma crocodyli MP145T.</title>
        <authorList>
            <person name="Brown D.R."/>
            <person name="Farmerie W.G."/>
            <person name="May M."/>
            <person name="Benders G.A."/>
            <person name="Durkin A.S."/>
            <person name="Hlavinka K."/>
            <person name="Hostetler J."/>
            <person name="Jackson J."/>
            <person name="Johnson J."/>
            <person name="Miller R.H."/>
            <person name="Paralanov V."/>
            <person name="Radune D."/>
            <person name="Szczypinski B."/>
            <person name="Glass J.I."/>
        </authorList>
    </citation>
    <scope>NUCLEOTIDE SEQUENCE [LARGE SCALE GENOMIC DNA]</scope>
    <source>
        <strain evidence="11">ATCC 51981 / MP145</strain>
    </source>
</reference>
<dbReference type="CDD" id="cd08662">
    <property type="entry name" value="M13"/>
    <property type="match status" value="1"/>
</dbReference>
<keyword evidence="3" id="KW-0645">Protease</keyword>
<dbReference type="GO" id="GO:0004222">
    <property type="term" value="F:metalloendopeptidase activity"/>
    <property type="evidence" value="ECO:0007669"/>
    <property type="project" value="InterPro"/>
</dbReference>
<organism evidence="10 11">
    <name type="scientific">Mycoplasma crocodyli (strain ATCC 51981 / MP145)</name>
    <dbReference type="NCBI Taxonomy" id="512564"/>
    <lineage>
        <taxon>Bacteria</taxon>
        <taxon>Bacillati</taxon>
        <taxon>Mycoplasmatota</taxon>
        <taxon>Mollicutes</taxon>
        <taxon>Mycoplasmataceae</taxon>
        <taxon>Mycoplasma</taxon>
    </lineage>
</organism>
<dbReference type="EC" id="3.4.24.-" evidence="10"/>
<evidence type="ECO:0000256" key="3">
    <source>
        <dbReference type="ARBA" id="ARBA00022670"/>
    </source>
</evidence>
<dbReference type="OrthoDB" id="9775677at2"/>
<dbReference type="GO" id="GO:0016485">
    <property type="term" value="P:protein processing"/>
    <property type="evidence" value="ECO:0007669"/>
    <property type="project" value="TreeGrafter"/>
</dbReference>
<dbReference type="GO" id="GO:0046872">
    <property type="term" value="F:metal ion binding"/>
    <property type="evidence" value="ECO:0007669"/>
    <property type="project" value="UniProtKB-KW"/>
</dbReference>
<dbReference type="Gene3D" id="3.40.390.10">
    <property type="entry name" value="Collagenase (Catalytic Domain)"/>
    <property type="match status" value="1"/>
</dbReference>
<dbReference type="KEGG" id="mcd:MCRO_0007"/>
<keyword evidence="5 10" id="KW-0378">Hydrolase</keyword>
<protein>
    <submittedName>
        <fullName evidence="10">Neutral endopeptidase (Endopeptidase O)</fullName>
        <ecNumber evidence="10">3.4.24.-</ecNumber>
    </submittedName>
</protein>
<dbReference type="SUPFAM" id="SSF55486">
    <property type="entry name" value="Metalloproteases ('zincins'), catalytic domain"/>
    <property type="match status" value="1"/>
</dbReference>
<dbReference type="PANTHER" id="PTHR11733">
    <property type="entry name" value="ZINC METALLOPROTEASE FAMILY M13 NEPRILYSIN-RELATED"/>
    <property type="match status" value="1"/>
</dbReference>
<evidence type="ECO:0000256" key="4">
    <source>
        <dbReference type="ARBA" id="ARBA00022723"/>
    </source>
</evidence>
<evidence type="ECO:0000313" key="11">
    <source>
        <dbReference type="Proteomes" id="UP000001845"/>
    </source>
</evidence>
<keyword evidence="7" id="KW-0482">Metalloprotease</keyword>
<dbReference type="STRING" id="512564.MCRO_0007"/>
<dbReference type="Proteomes" id="UP000001845">
    <property type="component" value="Chromosome"/>
</dbReference>
<dbReference type="GO" id="GO:0005886">
    <property type="term" value="C:plasma membrane"/>
    <property type="evidence" value="ECO:0007669"/>
    <property type="project" value="TreeGrafter"/>
</dbReference>
<dbReference type="PROSITE" id="PS51885">
    <property type="entry name" value="NEPRILYSIN"/>
    <property type="match status" value="1"/>
</dbReference>
<dbReference type="RefSeq" id="WP_013054599.1">
    <property type="nucleotide sequence ID" value="NC_014014.1"/>
</dbReference>
<dbReference type="InterPro" id="IPR018497">
    <property type="entry name" value="Peptidase_M13_C"/>
</dbReference>
<keyword evidence="11" id="KW-1185">Reference proteome</keyword>
<comment type="similarity">
    <text evidence="2">Belongs to the peptidase M13 family.</text>
</comment>
<dbReference type="eggNOG" id="COG3590">
    <property type="taxonomic scope" value="Bacteria"/>
</dbReference>
<name>D5E4J8_MYCCM</name>
<evidence type="ECO:0000313" key="10">
    <source>
        <dbReference type="EMBL" id="ADE19823.1"/>
    </source>
</evidence>
<evidence type="ECO:0000256" key="6">
    <source>
        <dbReference type="ARBA" id="ARBA00022833"/>
    </source>
</evidence>
<dbReference type="PANTHER" id="PTHR11733:SF167">
    <property type="entry name" value="FI17812P1-RELATED"/>
    <property type="match status" value="1"/>
</dbReference>
<keyword evidence="4" id="KW-0479">Metal-binding</keyword>
<reference evidence="11" key="1">
    <citation type="submission" date="2010-03" db="EMBL/GenBank/DDBJ databases">
        <title>The complete genome of Mycoplasma crocodyli MP145.</title>
        <authorList>
            <person name="Glass J.I."/>
            <person name="Durkin A.S."/>
            <person name="Hostetler J."/>
            <person name="Jackson J."/>
            <person name="Johnson J."/>
            <person name="May M.A."/>
            <person name="Paralanov V."/>
            <person name="Radune D."/>
            <person name="Szczypinski B."/>
            <person name="Brown D.R."/>
        </authorList>
    </citation>
    <scope>NUCLEOTIDE SEQUENCE [LARGE SCALE GENOMIC DNA]</scope>
    <source>
        <strain evidence="11">ATCC 51981 / MP145</strain>
    </source>
</reference>
<dbReference type="InterPro" id="IPR024079">
    <property type="entry name" value="MetalloPept_cat_dom_sf"/>
</dbReference>
<dbReference type="EMBL" id="CP001991">
    <property type="protein sequence ID" value="ADE19823.1"/>
    <property type="molecule type" value="Genomic_DNA"/>
</dbReference>
<dbReference type="Pfam" id="PF05649">
    <property type="entry name" value="Peptidase_M13_N"/>
    <property type="match status" value="1"/>
</dbReference>
<evidence type="ECO:0000259" key="8">
    <source>
        <dbReference type="Pfam" id="PF01431"/>
    </source>
</evidence>
<evidence type="ECO:0000256" key="2">
    <source>
        <dbReference type="ARBA" id="ARBA00007357"/>
    </source>
</evidence>
<feature type="domain" description="Peptidase M13 N-terminal" evidence="9">
    <location>
        <begin position="7"/>
        <end position="385"/>
    </location>
</feature>
<dbReference type="InterPro" id="IPR008753">
    <property type="entry name" value="Peptidase_M13_N"/>
</dbReference>
<sequence>MNKEALKQDFYKEVNKEWLSKTEILPDRSSAGSFVDLDISLEKQLGDLIETWSKDSKKIPNNKQLKELVKFYNMVINFDKRNELGIEPAKKALREIEKLDSFDDVIKNFNELIVKFTNVPFNFSVFSDFKNPDVQTLFLESPTFLLPEKSYYEDKKKKEEIYNKYKVVVSYLLKLYGKNDTEIKHILESFIRFDESLVSWSKSAEEEADISKVYNPYTNKELKEQVKSFDLVSIAEKLLGQKINGLCAVNERFIKNIDIVFAKNKFEDFKWFFFVKNLMKLTPYLSEEIRLKADEFKKFLSGAKESMSKERAAYTLTLSHFNMPFGKFYGEEFFGLQAKRNVENMVMKMIKIYKDRLKNNTWLSKTTIQKAILKLDTLEVMVGYPERIEPFYDDFIVDEYSIGGNLVSNAMKFEKLITLYNLKQYLKPVDKKLWSMSPAVVNAYFNPFKNHIVFPAGILKPPFYDYNAISSLNYGGIGAVIAHEISHGFDNNGSLFDEKGRLENWWTEDDYKNFTIKTKGMIDLFEGKETEFGKCNGTLTLSENIADAGGFSCALAAAKLEKDFNIEAFFTSWATIWRSKYTEKRAKMLLVSDVHAPTKLRANVQLMNSRDFQKHYQINKEDKMFLDDKKILEIW</sequence>
<evidence type="ECO:0000256" key="1">
    <source>
        <dbReference type="ARBA" id="ARBA00001947"/>
    </source>
</evidence>
<evidence type="ECO:0000256" key="5">
    <source>
        <dbReference type="ARBA" id="ARBA00022801"/>
    </source>
</evidence>
<keyword evidence="6" id="KW-0862">Zinc</keyword>
<dbReference type="AlphaFoldDB" id="D5E4J8"/>
<comment type="cofactor">
    <cofactor evidence="1">
        <name>Zn(2+)</name>
        <dbReference type="ChEBI" id="CHEBI:29105"/>
    </cofactor>
</comment>